<sequence length="456" mass="51583">MPVTLPMTFIPPSAGLSASVLDTQKSLNVPSALSAYMHPKEAQVEKTSEEAYQEARGMALLASQCNQYLTAIVRYTKMEFNYGLRIQELYLRALAALGKNYPEFALADGLTMIDENKENYRGYWLSGLAYERLGQDSLAREVYNAGISELDDLMSKKGRSFSGLVSGKMVLKGCIQTLDSRDLGDISAITQGIRSLSISSKLKAKDSTVAQSPTHSASPPSLTPTPEPGPEPGPAPEPEQVEKLLDPAAYLPMELMLHILSYVEMDFRTAVRFQSLSRRWREAVRSTPKYWKDLDLTQVNWDYLTKDILEGYVNCAMGVDRVHFDWVLPSRSQDKFDERWYELVWWIASLNSHAKTRVGDCSMSANQRYSTFVLTPCVPYLARHRPIDDNMLVIQWGPEEHFRVPQNLVSLLLGALAGRETRRPGSLRLFAVSKWLLARERWDGGMEPQWEREEVE</sequence>
<evidence type="ECO:0000313" key="2">
    <source>
        <dbReference type="Proteomes" id="UP001433508"/>
    </source>
</evidence>
<name>A0ACC3SZM0_LIPKO</name>
<dbReference type="Proteomes" id="UP001433508">
    <property type="component" value="Unassembled WGS sequence"/>
</dbReference>
<proteinExistence type="predicted"/>
<evidence type="ECO:0000313" key="1">
    <source>
        <dbReference type="EMBL" id="KAK9237094.1"/>
    </source>
</evidence>
<protein>
    <submittedName>
        <fullName evidence="1">Uncharacterized protein</fullName>
    </submittedName>
</protein>
<comment type="caution">
    <text evidence="1">The sequence shown here is derived from an EMBL/GenBank/DDBJ whole genome shotgun (WGS) entry which is preliminary data.</text>
</comment>
<gene>
    <name evidence="1" type="ORF">V1525DRAFT_404939</name>
</gene>
<keyword evidence="2" id="KW-1185">Reference proteome</keyword>
<reference evidence="2" key="1">
    <citation type="journal article" date="2024" name="Front. Bioeng. Biotechnol.">
        <title>Genome-scale model development and genomic sequencing of the oleaginous clade Lipomyces.</title>
        <authorList>
            <person name="Czajka J.J."/>
            <person name="Han Y."/>
            <person name="Kim J."/>
            <person name="Mondo S.J."/>
            <person name="Hofstad B.A."/>
            <person name="Robles A."/>
            <person name="Haridas S."/>
            <person name="Riley R."/>
            <person name="LaButti K."/>
            <person name="Pangilinan J."/>
            <person name="Andreopoulos W."/>
            <person name="Lipzen A."/>
            <person name="Yan J."/>
            <person name="Wang M."/>
            <person name="Ng V."/>
            <person name="Grigoriev I.V."/>
            <person name="Spatafora J.W."/>
            <person name="Magnuson J.K."/>
            <person name="Baker S.E."/>
            <person name="Pomraning K.R."/>
        </authorList>
    </citation>
    <scope>NUCLEOTIDE SEQUENCE [LARGE SCALE GENOMIC DNA]</scope>
    <source>
        <strain evidence="2">CBS 7786</strain>
    </source>
</reference>
<accession>A0ACC3SZM0</accession>
<dbReference type="EMBL" id="MU971374">
    <property type="protein sequence ID" value="KAK9237094.1"/>
    <property type="molecule type" value="Genomic_DNA"/>
</dbReference>
<organism evidence="1 2">
    <name type="scientific">Lipomyces kononenkoae</name>
    <name type="common">Yeast</name>
    <dbReference type="NCBI Taxonomy" id="34357"/>
    <lineage>
        <taxon>Eukaryota</taxon>
        <taxon>Fungi</taxon>
        <taxon>Dikarya</taxon>
        <taxon>Ascomycota</taxon>
        <taxon>Saccharomycotina</taxon>
        <taxon>Lipomycetes</taxon>
        <taxon>Lipomycetales</taxon>
        <taxon>Lipomycetaceae</taxon>
        <taxon>Lipomyces</taxon>
    </lineage>
</organism>